<dbReference type="SUPFAM" id="SSF143437">
    <property type="entry name" value="THUMP domain-like"/>
    <property type="match status" value="1"/>
</dbReference>
<dbReference type="InterPro" id="IPR040183">
    <property type="entry name" value="THUMPD1-like"/>
</dbReference>
<keyword evidence="1" id="KW-0694">RNA-binding</keyword>
<feature type="compositionally biased region" description="Basic residues" evidence="2">
    <location>
        <begin position="10"/>
        <end position="22"/>
    </location>
</feature>
<keyword evidence="5" id="KW-1185">Reference proteome</keyword>
<dbReference type="AlphaFoldDB" id="A0A3Q2XRD6"/>
<evidence type="ECO:0000313" key="5">
    <source>
        <dbReference type="Proteomes" id="UP000264820"/>
    </source>
</evidence>
<evidence type="ECO:0000256" key="1">
    <source>
        <dbReference type="PROSITE-ProRule" id="PRU00529"/>
    </source>
</evidence>
<sequence length="418" mass="45531">MSAPQNEFRKRGKKHFGGAQYHAKRWRGSRELEVGMQGILITCNMNQRKCTAEAFNLLSEYADKLYGPEKLEEDAGGCSEEDVEEALKKEVTQLRAYGGSQERRFQALESGANNVIFIRTRNLESDKLVHHILADLHATKKKKTRVILRMLPVTGTCRAFPEDMMRYLSTFLEPWFKKPNCASYQIAFKSRNNNHSKRGDVIKAIATLVGKLNPRNMVNLTQPDLTIILEEVVKDEEPKKEESNTVTEKAAEAPAGEAEAATKEEGNTVTEKAAEEPATNEEAAMKEEGNTGTEKAADALAGKEDAAKAEEGSTVTEKAAESPADEDQVAKKEEGSNVTEKVAGAPAREEEAAEKGGGNTVSKPAAGSGEVVKREEGDTVTEPAAVGGSEEAKQPGQEDLQEESAMEDDDNKVEGDGE</sequence>
<dbReference type="Gene3D" id="3.30.2300.10">
    <property type="entry name" value="THUMP superfamily"/>
    <property type="match status" value="1"/>
</dbReference>
<dbReference type="GeneTree" id="ENSGT00390000002365"/>
<dbReference type="InterPro" id="IPR004114">
    <property type="entry name" value="THUMP_dom"/>
</dbReference>
<feature type="domain" description="THUMP" evidence="3">
    <location>
        <begin position="135"/>
        <end position="249"/>
    </location>
</feature>
<name>A0A3Q2XRD6_HIPCM</name>
<accession>A0A3Q2XRD6</accession>
<evidence type="ECO:0000256" key="2">
    <source>
        <dbReference type="SAM" id="MobiDB-lite"/>
    </source>
</evidence>
<organism evidence="4 5">
    <name type="scientific">Hippocampus comes</name>
    <name type="common">Tiger tail seahorse</name>
    <dbReference type="NCBI Taxonomy" id="109280"/>
    <lineage>
        <taxon>Eukaryota</taxon>
        <taxon>Metazoa</taxon>
        <taxon>Chordata</taxon>
        <taxon>Craniata</taxon>
        <taxon>Vertebrata</taxon>
        <taxon>Euteleostomi</taxon>
        <taxon>Actinopterygii</taxon>
        <taxon>Neopterygii</taxon>
        <taxon>Teleostei</taxon>
        <taxon>Neoteleostei</taxon>
        <taxon>Acanthomorphata</taxon>
        <taxon>Syngnathiaria</taxon>
        <taxon>Syngnathiformes</taxon>
        <taxon>Syngnathoidei</taxon>
        <taxon>Syngnathidae</taxon>
        <taxon>Hippocampus</taxon>
    </lineage>
</organism>
<dbReference type="PANTHER" id="PTHR13452">
    <property type="entry name" value="THUMP DOMAIN CONTAINING PROTEIN 1-RELATED"/>
    <property type="match status" value="1"/>
</dbReference>
<dbReference type="Pfam" id="PF02926">
    <property type="entry name" value="THUMP"/>
    <property type="match status" value="1"/>
</dbReference>
<dbReference type="CDD" id="cd11717">
    <property type="entry name" value="THUMP_THUMPD1_like"/>
    <property type="match status" value="1"/>
</dbReference>
<feature type="region of interest" description="Disordered" evidence="2">
    <location>
        <begin position="1"/>
        <end position="22"/>
    </location>
</feature>
<evidence type="ECO:0000259" key="3">
    <source>
        <dbReference type="PROSITE" id="PS51165"/>
    </source>
</evidence>
<proteinExistence type="predicted"/>
<dbReference type="PROSITE" id="PS51165">
    <property type="entry name" value="THUMP"/>
    <property type="match status" value="1"/>
</dbReference>
<dbReference type="Ensembl" id="ENSHCOT00000003108.1">
    <property type="protein sequence ID" value="ENSHCOP00000006777.1"/>
    <property type="gene ID" value="ENSHCOG00000008618.1"/>
</dbReference>
<dbReference type="GO" id="GO:0006400">
    <property type="term" value="P:tRNA modification"/>
    <property type="evidence" value="ECO:0007669"/>
    <property type="project" value="InterPro"/>
</dbReference>
<protein>
    <submittedName>
        <fullName evidence="4">THUMP domain containing 1</fullName>
    </submittedName>
</protein>
<feature type="region of interest" description="Disordered" evidence="2">
    <location>
        <begin position="236"/>
        <end position="418"/>
    </location>
</feature>
<evidence type="ECO:0000313" key="4">
    <source>
        <dbReference type="Ensembl" id="ENSHCOP00000006777.1"/>
    </source>
</evidence>
<dbReference type="GO" id="GO:0003723">
    <property type="term" value="F:RNA binding"/>
    <property type="evidence" value="ECO:0007669"/>
    <property type="project" value="UniProtKB-UniRule"/>
</dbReference>
<dbReference type="PANTHER" id="PTHR13452:SF10">
    <property type="entry name" value="THUMP DOMAIN-CONTAINING PROTEIN 1"/>
    <property type="match status" value="1"/>
</dbReference>
<dbReference type="STRING" id="109280.ENSHCOP00000006777"/>
<dbReference type="Proteomes" id="UP000264820">
    <property type="component" value="Unplaced"/>
</dbReference>
<feature type="compositionally biased region" description="Basic and acidic residues" evidence="2">
    <location>
        <begin position="283"/>
        <end position="311"/>
    </location>
</feature>
<feature type="compositionally biased region" description="Acidic residues" evidence="2">
    <location>
        <begin position="399"/>
        <end position="411"/>
    </location>
</feature>
<dbReference type="Ensembl" id="ENSHCOT00000003116.1">
    <property type="protein sequence ID" value="ENSHCOP00000021631.1"/>
    <property type="gene ID" value="ENSHCOG00000008618.1"/>
</dbReference>
<reference evidence="4" key="1">
    <citation type="submission" date="2025-05" db="UniProtKB">
        <authorList>
            <consortium name="Ensembl"/>
        </authorList>
    </citation>
    <scope>IDENTIFICATION</scope>
</reference>